<organism evidence="1 2">
    <name type="scientific">Candidatus Carbonibacillus altaicus</name>
    <dbReference type="NCBI Taxonomy" id="2163959"/>
    <lineage>
        <taxon>Bacteria</taxon>
        <taxon>Bacillati</taxon>
        <taxon>Bacillota</taxon>
        <taxon>Bacilli</taxon>
        <taxon>Bacillales</taxon>
        <taxon>Candidatus Carbonibacillus</taxon>
    </lineage>
</organism>
<sequence>MWGRGKPGTLGLWLLFFALGAIATFYLTGWKVLAALRNDDSETLARLWFFPDTAVYHVHDEVPPGIRSDGSEALRFKDVYRAALDVLLSDEAVRRSLGDIVLRRLAAERLGQERKQTWSVELIPPMAWPTVIVEWPNVTEEDSSPQRLTVHSGGIVWSYFPAIVGDAVRFGPLPAFPGKMCAVWEGMFGSKERCQEITVEDVLHLFEDFADGDAPGTVPRWSFYSASRPRFIRLQINAEKTRIRADDGQMITVKDGDWLGPLDDKQLEHTNRLRFFADTPWGTLSAAAPVLEQDEDGAPRLSVHLSYLNDTRLTGVVETLVHHIVSMDEAFKKQDADVMTHLTPALRDAYALYFSELKEGMSTEAGRRAGRDTLEEGFPSWRLVIERARLLYEKTSAGWVADMRIRLVFPPDVTPVVLPVTRGGSPGDGMLPLRARLIYQDGRWLVDDLVLDDALTAEEKASLPNWEQATPFVLDERVLEPPLTMPTWQMMMIGIDRPSLLFSKPSPIDPAGEERFSHRETDASLQLLTDPSFAPFLSLMQATGTRLFVKDLTWATLGKKLIEGDIDIALGGIHPEETQDWVKYAEASGRPAPILVALFPRTEDHPSAQSPDDALPAAPSQDAHPLWIMVSGVDVRGLPLLLEHLREAGYAYRVEGTSGSVPTLSELPQTDWSADKVYGMMKKE</sequence>
<dbReference type="AlphaFoldDB" id="A0A2R6Y1G5"/>
<comment type="caution">
    <text evidence="1">The sequence shown here is derived from an EMBL/GenBank/DDBJ whole genome shotgun (WGS) entry which is preliminary data.</text>
</comment>
<reference evidence="2" key="1">
    <citation type="journal article" date="2018" name="Sci. Rep.">
        <title>Lignite coal burning seam in the remote Altai Mountains harbors a hydrogen-driven thermophilic microbial community.</title>
        <authorList>
            <person name="Kadnikov V.V."/>
            <person name="Mardanov A.V."/>
            <person name="Ivasenko D.A."/>
            <person name="Antsiferov D.V."/>
            <person name="Beletsky A.V."/>
            <person name="Karnachuk O.V."/>
            <person name="Ravin N.V."/>
        </authorList>
    </citation>
    <scope>NUCLEOTIDE SEQUENCE [LARGE SCALE GENOMIC DNA]</scope>
</reference>
<accession>A0A2R6Y1G5</accession>
<name>A0A2R6Y1G5_9BACL</name>
<gene>
    <name evidence="1" type="ORF">BSOLF_0145</name>
</gene>
<evidence type="ECO:0000313" key="2">
    <source>
        <dbReference type="Proteomes" id="UP000244338"/>
    </source>
</evidence>
<proteinExistence type="predicted"/>
<evidence type="ECO:0000313" key="1">
    <source>
        <dbReference type="EMBL" id="PTQ56510.1"/>
    </source>
</evidence>
<protein>
    <submittedName>
        <fullName evidence="1">Uncharacterized protein</fullName>
    </submittedName>
</protein>
<dbReference type="EMBL" id="PEBX01000026">
    <property type="protein sequence ID" value="PTQ56510.1"/>
    <property type="molecule type" value="Genomic_DNA"/>
</dbReference>
<dbReference type="Proteomes" id="UP000244338">
    <property type="component" value="Unassembled WGS sequence"/>
</dbReference>